<accession>A0A1G1ZNZ1</accession>
<feature type="domain" description="Transglycosylase SLT" evidence="3">
    <location>
        <begin position="296"/>
        <end position="431"/>
    </location>
</feature>
<dbReference type="SUPFAM" id="SSF57997">
    <property type="entry name" value="Tropomyosin"/>
    <property type="match status" value="1"/>
</dbReference>
<reference evidence="4 5" key="1">
    <citation type="journal article" date="2016" name="Nat. Commun.">
        <title>Thousands of microbial genomes shed light on interconnected biogeochemical processes in an aquifer system.</title>
        <authorList>
            <person name="Anantharaman K."/>
            <person name="Brown C.T."/>
            <person name="Hug L.A."/>
            <person name="Sharon I."/>
            <person name="Castelle C.J."/>
            <person name="Probst A.J."/>
            <person name="Thomas B.C."/>
            <person name="Singh A."/>
            <person name="Wilkins M.J."/>
            <person name="Karaoz U."/>
            <person name="Brodie E.L."/>
            <person name="Williams K.H."/>
            <person name="Hubbard S.S."/>
            <person name="Banfield J.F."/>
        </authorList>
    </citation>
    <scope>NUCLEOTIDE SEQUENCE [LARGE SCALE GENOMIC DNA]</scope>
</reference>
<organism evidence="4 5">
    <name type="scientific">Candidatus Harrisonbacteria bacterium RIFCSPLOWO2_01_FULL_44_18</name>
    <dbReference type="NCBI Taxonomy" id="1798407"/>
    <lineage>
        <taxon>Bacteria</taxon>
        <taxon>Candidatus Harrisoniibacteriota</taxon>
    </lineage>
</organism>
<keyword evidence="2" id="KW-1133">Transmembrane helix</keyword>
<dbReference type="InterPro" id="IPR023346">
    <property type="entry name" value="Lysozyme-like_dom_sf"/>
</dbReference>
<feature type="coiled-coil region" evidence="1">
    <location>
        <begin position="75"/>
        <end position="158"/>
    </location>
</feature>
<dbReference type="Pfam" id="PF13406">
    <property type="entry name" value="SLT_2"/>
    <property type="match status" value="1"/>
</dbReference>
<dbReference type="SUPFAM" id="SSF53955">
    <property type="entry name" value="Lysozyme-like"/>
    <property type="match status" value="1"/>
</dbReference>
<evidence type="ECO:0000256" key="1">
    <source>
        <dbReference type="SAM" id="Coils"/>
    </source>
</evidence>
<dbReference type="Gene3D" id="1.20.5.340">
    <property type="match status" value="1"/>
</dbReference>
<dbReference type="Proteomes" id="UP000177942">
    <property type="component" value="Unassembled WGS sequence"/>
</dbReference>
<keyword evidence="2" id="KW-0472">Membrane</keyword>
<dbReference type="AlphaFoldDB" id="A0A1G1ZNZ1"/>
<name>A0A1G1ZNZ1_9BACT</name>
<evidence type="ECO:0000313" key="4">
    <source>
        <dbReference type="EMBL" id="OGY66314.1"/>
    </source>
</evidence>
<evidence type="ECO:0000259" key="3">
    <source>
        <dbReference type="Pfam" id="PF13406"/>
    </source>
</evidence>
<proteinExistence type="predicted"/>
<gene>
    <name evidence="4" type="ORF">A3A16_00175</name>
</gene>
<keyword evidence="2" id="KW-0812">Transmembrane</keyword>
<feature type="transmembrane region" description="Helical" evidence="2">
    <location>
        <begin position="41"/>
        <end position="65"/>
    </location>
</feature>
<protein>
    <recommendedName>
        <fullName evidence="3">Transglycosylase SLT domain-containing protein</fullName>
    </recommendedName>
</protein>
<evidence type="ECO:0000313" key="5">
    <source>
        <dbReference type="Proteomes" id="UP000177942"/>
    </source>
</evidence>
<sequence>MIRPRPKVILDIKTSKLNPFSLPAKRIFLRRSKIVRVPLQTALKALFLLGVFSYLIFGSAVAPVYRNQYSQSFAAQGGEEARLDLEQQLAQMENQIAEYEGTIQSYKKEGTTLQKEIDKLNAKIAKLDLQIKATELSLKRLDQEIDENENQIKTTESDIDLNKGALAGSLQKVYENENISLVALLLKNPKLSDFFGDITNLIELQSNLTITLKKIIDLKNDLLEEKETLSLKRTDAAALKAYQASQKVAAKDVKGEKNNLLTVTKGKESAYQELLKETKKTAAQIRGRIFDLLGGGELTFEEAYKLAKFAEQATGARAALILAVLDRESALGQNVGRCSYEKAMHPTRDLPKFLALLSDLKAAGKAPPEPVMVSCPNRDGYFGGAMGSAQFIPSTWVLYGEKISEINGSNPPNPWNNGDAFVATALYLKDSLRGCNGAYDKQFDIEKCAAAKYYAGSKWRSHISFGRYGYRVAEQARKFQQDIDILNSQ</sequence>
<dbReference type="InterPro" id="IPR031304">
    <property type="entry name" value="SLT_2"/>
</dbReference>
<dbReference type="STRING" id="1798407.A3A16_00175"/>
<comment type="caution">
    <text evidence="4">The sequence shown here is derived from an EMBL/GenBank/DDBJ whole genome shotgun (WGS) entry which is preliminary data.</text>
</comment>
<keyword evidence="1" id="KW-0175">Coiled coil</keyword>
<dbReference type="Gene3D" id="1.10.530.10">
    <property type="match status" value="1"/>
</dbReference>
<dbReference type="EMBL" id="MHJJ01000002">
    <property type="protein sequence ID" value="OGY66314.1"/>
    <property type="molecule type" value="Genomic_DNA"/>
</dbReference>
<evidence type="ECO:0000256" key="2">
    <source>
        <dbReference type="SAM" id="Phobius"/>
    </source>
</evidence>